<reference evidence="2" key="1">
    <citation type="submission" date="2023-06" db="EMBL/GenBank/DDBJ databases">
        <title>Survivors Of The Sea: Transcriptome response of Skeletonema marinoi to long-term dormancy.</title>
        <authorList>
            <person name="Pinder M.I.M."/>
            <person name="Kourtchenko O."/>
            <person name="Robertson E.K."/>
            <person name="Larsson T."/>
            <person name="Maumus F."/>
            <person name="Osuna-Cruz C.M."/>
            <person name="Vancaester E."/>
            <person name="Stenow R."/>
            <person name="Vandepoele K."/>
            <person name="Ploug H."/>
            <person name="Bruchert V."/>
            <person name="Godhe A."/>
            <person name="Topel M."/>
        </authorList>
    </citation>
    <scope>NUCLEOTIDE SEQUENCE</scope>
    <source>
        <strain evidence="2">R05AC</strain>
    </source>
</reference>
<name>A0AAD9DBW7_9STRA</name>
<feature type="region of interest" description="Disordered" evidence="1">
    <location>
        <begin position="164"/>
        <end position="293"/>
    </location>
</feature>
<evidence type="ECO:0000313" key="3">
    <source>
        <dbReference type="Proteomes" id="UP001224775"/>
    </source>
</evidence>
<keyword evidence="3" id="KW-1185">Reference proteome</keyword>
<dbReference type="Proteomes" id="UP001224775">
    <property type="component" value="Unassembled WGS sequence"/>
</dbReference>
<organism evidence="2 3">
    <name type="scientific">Skeletonema marinoi</name>
    <dbReference type="NCBI Taxonomy" id="267567"/>
    <lineage>
        <taxon>Eukaryota</taxon>
        <taxon>Sar</taxon>
        <taxon>Stramenopiles</taxon>
        <taxon>Ochrophyta</taxon>
        <taxon>Bacillariophyta</taxon>
        <taxon>Coscinodiscophyceae</taxon>
        <taxon>Thalassiosirophycidae</taxon>
        <taxon>Thalassiosirales</taxon>
        <taxon>Skeletonemataceae</taxon>
        <taxon>Skeletonema</taxon>
        <taxon>Skeletonema marinoi-dohrnii complex</taxon>
    </lineage>
</organism>
<comment type="caution">
    <text evidence="2">The sequence shown here is derived from an EMBL/GenBank/DDBJ whole genome shotgun (WGS) entry which is preliminary data.</text>
</comment>
<dbReference type="AlphaFoldDB" id="A0AAD9DBW7"/>
<accession>A0AAD9DBW7</accession>
<dbReference type="EMBL" id="JATAAI010000012">
    <property type="protein sequence ID" value="KAK1741836.1"/>
    <property type="molecule type" value="Genomic_DNA"/>
</dbReference>
<feature type="compositionally biased region" description="Acidic residues" evidence="1">
    <location>
        <begin position="442"/>
        <end position="454"/>
    </location>
</feature>
<proteinExistence type="predicted"/>
<protein>
    <submittedName>
        <fullName evidence="2">Uncharacterized protein</fullName>
    </submittedName>
</protein>
<evidence type="ECO:0000256" key="1">
    <source>
        <dbReference type="SAM" id="MobiDB-lite"/>
    </source>
</evidence>
<feature type="compositionally biased region" description="Basic residues" evidence="1">
    <location>
        <begin position="269"/>
        <end position="281"/>
    </location>
</feature>
<feature type="region of interest" description="Disordered" evidence="1">
    <location>
        <begin position="435"/>
        <end position="454"/>
    </location>
</feature>
<feature type="compositionally biased region" description="Polar residues" evidence="1">
    <location>
        <begin position="214"/>
        <end position="249"/>
    </location>
</feature>
<gene>
    <name evidence="2" type="ORF">QTG54_007409</name>
</gene>
<evidence type="ECO:0000313" key="2">
    <source>
        <dbReference type="EMBL" id="KAK1741836.1"/>
    </source>
</evidence>
<sequence length="753" mass="85090">MPSAIQPQLHELGAKIQRGQKLFLLHNHSDGFLGVNWQGKYHLAYVMESWNPDTNQFRVLWNRKGHSAQTVETLRYPDQVLERDIVNSQVTVDDDTHHGMIWTAEVVDLLRDDFINVRVKWERGDVQNVYLSRLSVGGLKTRRKRTATNMLGFGKKLTVREAAAAKRKKPLSKNDEVISISSSTSDDGSHEAGLNSTKMEEVEENDKKPPAFVTLNTAPLSATSSSSNGPTNRADSLESNANDNSDSEQSSGGGTSVSSTSNQDITVTKRVRVSVPRHRHRNEAQTKETSPRSITAVRGFTEISPQIKEDIPATVRNILTDLDEVDRGSEEYIETLKDAVSLLQEELFELNEKTHFINAPLEAKPINNGSRGNKDRIVHMAKTTYKLPDSQIAEMFENHLEYDDHGFYSIHDAIPILQRMSDEFRVLRVDFESNENKSNGEDEHDSDDSIDSESAEDIARRNFNLLGRRIKTTFENGKEFQGNVTAVHYRVQYDDKENETMSGSEVMQSLADNDVVLGSSSMKELGLSSLEIFSGCSLMSNYCERRGMKATSIDKDVDSNATIKADFFNEGVQAYLATKTHDFIHASPECKFYSHIMCGKHRDKDNYNKTPEAHLADAMLLDLFYYFQKELMKNKDVTLTLENPAAWMMKGNIMTQLFEGELNMKPYKIFYCQFGRGEKKPTCIWTNDQSLGKILVRMGGVCNCGGKHEESVQGSTHKTNFAALPTKLCNVISDYVFTKHRQLKYKKYIENSD</sequence>